<evidence type="ECO:0000313" key="1">
    <source>
        <dbReference type="EMBL" id="OJA03454.1"/>
    </source>
</evidence>
<name>A0A1J8P1S8_9GAMM</name>
<dbReference type="Gene3D" id="3.40.50.1000">
    <property type="entry name" value="HAD superfamily/HAD-like"/>
    <property type="match status" value="1"/>
</dbReference>
<dbReference type="Proteomes" id="UP000182798">
    <property type="component" value="Unassembled WGS sequence"/>
</dbReference>
<evidence type="ECO:0000313" key="2">
    <source>
        <dbReference type="Proteomes" id="UP000182798"/>
    </source>
</evidence>
<gene>
    <name evidence="1" type="ORF">BGC33_03940</name>
</gene>
<feature type="non-terminal residue" evidence="1">
    <location>
        <position position="1"/>
    </location>
</feature>
<accession>A0A1J8P1S8</accession>
<dbReference type="RefSeq" id="WP_158009335.1">
    <property type="nucleotide sequence ID" value="NZ_MIQH01000610.1"/>
</dbReference>
<dbReference type="Pfam" id="PF08282">
    <property type="entry name" value="Hydrolase_3"/>
    <property type="match status" value="1"/>
</dbReference>
<dbReference type="OrthoDB" id="9805604at2"/>
<dbReference type="EMBL" id="MIQH01000610">
    <property type="protein sequence ID" value="OJA03454.1"/>
    <property type="molecule type" value="Genomic_DNA"/>
</dbReference>
<proteinExistence type="predicted"/>
<dbReference type="PANTHER" id="PTHR21485:SF3">
    <property type="entry name" value="N-ACYLNEURAMINATE CYTIDYLYLTRANSFERASE"/>
    <property type="match status" value="1"/>
</dbReference>
<organism evidence="1 2">
    <name type="scientific">Bathymodiolus thermophilus thioautotrophic gill symbiont</name>
    <dbReference type="NCBI Taxonomy" id="2360"/>
    <lineage>
        <taxon>Bacteria</taxon>
        <taxon>Pseudomonadati</taxon>
        <taxon>Pseudomonadota</taxon>
        <taxon>Gammaproteobacteria</taxon>
        <taxon>sulfur-oxidizing symbionts</taxon>
    </lineage>
</organism>
<comment type="caution">
    <text evidence="1">The sequence shown here is derived from an EMBL/GenBank/DDBJ whole genome shotgun (WGS) entry which is preliminary data.</text>
</comment>
<dbReference type="InterPro" id="IPR023214">
    <property type="entry name" value="HAD_sf"/>
</dbReference>
<dbReference type="AlphaFoldDB" id="A0A1J8P1S8"/>
<protein>
    <submittedName>
        <fullName evidence="1">Phenylphosphate carboxylase subunit delta</fullName>
    </submittedName>
</protein>
<dbReference type="InterPro" id="IPR036412">
    <property type="entry name" value="HAD-like_sf"/>
</dbReference>
<sequence length="74" mass="7951">LADEVAYMGDDVIDLPVMTKVGFAIAVANAHDLVKQNANLITQKNGGQGAVREVCDFILKAQGKFDKAMAPYLQ</sequence>
<dbReference type="PANTHER" id="PTHR21485">
    <property type="entry name" value="HAD SUPERFAMILY MEMBERS CMAS AND KDSC"/>
    <property type="match status" value="1"/>
</dbReference>
<dbReference type="SUPFAM" id="SSF56784">
    <property type="entry name" value="HAD-like"/>
    <property type="match status" value="1"/>
</dbReference>
<dbReference type="GO" id="GO:0008781">
    <property type="term" value="F:N-acylneuraminate cytidylyltransferase activity"/>
    <property type="evidence" value="ECO:0007669"/>
    <property type="project" value="TreeGrafter"/>
</dbReference>
<reference evidence="2" key="1">
    <citation type="submission" date="2016-09" db="EMBL/GenBank/DDBJ databases">
        <title>Genome Sequence of Bathymodiolus thermophilus sulfur-oxidizing gill endosymbiont.</title>
        <authorList>
            <person name="Ponnudurai R."/>
            <person name="Kleiner M."/>
            <person name="Sayavedra L."/>
            <person name="Thuermer A."/>
            <person name="Felbeck H."/>
            <person name="Schlueter R."/>
            <person name="Schweder T."/>
            <person name="Markert S."/>
        </authorList>
    </citation>
    <scope>NUCLEOTIDE SEQUENCE [LARGE SCALE GENOMIC DNA]</scope>
    <source>
        <strain evidence="2">BAT/CrabSpa'14</strain>
    </source>
</reference>
<dbReference type="InterPro" id="IPR050793">
    <property type="entry name" value="CMP-NeuNAc_synthase"/>
</dbReference>